<evidence type="ECO:0000313" key="1">
    <source>
        <dbReference type="EMBL" id="WAC12866.1"/>
    </source>
</evidence>
<protein>
    <submittedName>
        <fullName evidence="1">Uncharacterized protein</fullName>
    </submittedName>
</protein>
<gene>
    <name evidence="1" type="ORF">ON006_02645</name>
</gene>
<organism evidence="1 2">
    <name type="scientific">Dyadobacter pollutisoli</name>
    <dbReference type="NCBI Taxonomy" id="2910158"/>
    <lineage>
        <taxon>Bacteria</taxon>
        <taxon>Pseudomonadati</taxon>
        <taxon>Bacteroidota</taxon>
        <taxon>Cytophagia</taxon>
        <taxon>Cytophagales</taxon>
        <taxon>Spirosomataceae</taxon>
        <taxon>Dyadobacter</taxon>
    </lineage>
</organism>
<name>A0A9E8NE48_9BACT</name>
<dbReference type="Proteomes" id="UP001164653">
    <property type="component" value="Chromosome"/>
</dbReference>
<dbReference type="AlphaFoldDB" id="A0A9E8NE48"/>
<keyword evidence="2" id="KW-1185">Reference proteome</keyword>
<dbReference type="RefSeq" id="WP_244823563.1">
    <property type="nucleotide sequence ID" value="NZ_CP112998.1"/>
</dbReference>
<accession>A0A9E8NE48</accession>
<evidence type="ECO:0000313" key="2">
    <source>
        <dbReference type="Proteomes" id="UP001164653"/>
    </source>
</evidence>
<reference evidence="1" key="1">
    <citation type="submission" date="2022-11" db="EMBL/GenBank/DDBJ databases">
        <title>Dyadobacter pollutisoli sp. nov., isolated from plastic dumped soil.</title>
        <authorList>
            <person name="Kim J.M."/>
            <person name="Kim K.R."/>
            <person name="Lee J.K."/>
            <person name="Hao L."/>
            <person name="Jeon C.O."/>
        </authorList>
    </citation>
    <scope>NUCLEOTIDE SEQUENCE</scope>
    <source>
        <strain evidence="1">U1</strain>
    </source>
</reference>
<dbReference type="KEGG" id="dpf:ON006_02645"/>
<proteinExistence type="predicted"/>
<dbReference type="EMBL" id="CP112998">
    <property type="protein sequence ID" value="WAC12866.1"/>
    <property type="molecule type" value="Genomic_DNA"/>
</dbReference>
<sequence length="59" mass="6338">MKNSSVSKPDPRAVMHKNDLGKLENVDLFPVKTAIAKATLLKAALPLKRGAVLPSSLKK</sequence>